<keyword evidence="4" id="KW-1003">Cell membrane</keyword>
<dbReference type="SUPFAM" id="SSF52833">
    <property type="entry name" value="Thioredoxin-like"/>
    <property type="match status" value="1"/>
</dbReference>
<dbReference type="EMBL" id="KV441472">
    <property type="protein sequence ID" value="OAG24007.1"/>
    <property type="molecule type" value="Genomic_DNA"/>
</dbReference>
<gene>
    <name evidence="18" type="ORF">CC77DRAFT_929028</name>
</gene>
<dbReference type="Pfam" id="PF01494">
    <property type="entry name" value="FAD_binding_3"/>
    <property type="match status" value="2"/>
</dbReference>
<dbReference type="InterPro" id="IPR012941">
    <property type="entry name" value="Phe_hydrox_C_dim_dom"/>
</dbReference>
<evidence type="ECO:0000256" key="11">
    <source>
        <dbReference type="ARBA" id="ARBA00023002"/>
    </source>
</evidence>
<dbReference type="Pfam" id="PF01644">
    <property type="entry name" value="Chitin_synth_1"/>
    <property type="match status" value="1"/>
</dbReference>
<dbReference type="Gene3D" id="3.40.30.20">
    <property type="match status" value="1"/>
</dbReference>
<keyword evidence="7" id="KW-0808">Transferase</keyword>
<dbReference type="PRINTS" id="PR00420">
    <property type="entry name" value="RNGMNOXGNASE"/>
</dbReference>
<keyword evidence="8 14" id="KW-0812">Transmembrane</keyword>
<evidence type="ECO:0000256" key="6">
    <source>
        <dbReference type="ARBA" id="ARBA00022676"/>
    </source>
</evidence>
<dbReference type="EC" id="2.4.1.16" evidence="3"/>
<keyword evidence="19" id="KW-1185">Reference proteome</keyword>
<dbReference type="GO" id="GO:0030428">
    <property type="term" value="C:cell septum"/>
    <property type="evidence" value="ECO:0007669"/>
    <property type="project" value="TreeGrafter"/>
</dbReference>
<evidence type="ECO:0000259" key="15">
    <source>
        <dbReference type="Pfam" id="PF01494"/>
    </source>
</evidence>
<keyword evidence="6" id="KW-0328">Glycosyltransferase</keyword>
<dbReference type="InterPro" id="IPR036188">
    <property type="entry name" value="FAD/NAD-bd_sf"/>
</dbReference>
<dbReference type="GO" id="GO:0016491">
    <property type="term" value="F:oxidoreductase activity"/>
    <property type="evidence" value="ECO:0007669"/>
    <property type="project" value="UniProtKB-KW"/>
</dbReference>
<reference evidence="18 19" key="1">
    <citation type="submission" date="2016-05" db="EMBL/GenBank/DDBJ databases">
        <title>Comparative analysis of secretome profiles of manganese(II)-oxidizing ascomycete fungi.</title>
        <authorList>
            <consortium name="DOE Joint Genome Institute"/>
            <person name="Zeiner C.A."/>
            <person name="Purvine S.O."/>
            <person name="Zink E.M."/>
            <person name="Wu S."/>
            <person name="Pasa-Tolic L."/>
            <person name="Chaput D.L."/>
            <person name="Haridas S."/>
            <person name="Grigoriev I.V."/>
            <person name="Santelli C.M."/>
            <person name="Hansel C.M."/>
        </authorList>
    </citation>
    <scope>NUCLEOTIDE SEQUENCE [LARGE SCALE GENOMIC DNA]</scope>
    <source>
        <strain evidence="18 19">SRC1lrK2f</strain>
    </source>
</reference>
<feature type="transmembrane region" description="Helical" evidence="14">
    <location>
        <begin position="1732"/>
        <end position="1758"/>
    </location>
</feature>
<dbReference type="Gene3D" id="3.50.50.60">
    <property type="entry name" value="FAD/NAD(P)-binding domain"/>
    <property type="match status" value="2"/>
</dbReference>
<evidence type="ECO:0000256" key="12">
    <source>
        <dbReference type="ARBA" id="ARBA00023136"/>
    </source>
</evidence>
<feature type="domain" description="FAD-binding" evidence="15">
    <location>
        <begin position="1"/>
        <end position="194"/>
    </location>
</feature>
<sequence>MMLSAWMARCGINARVVDKRGTKIYSGQADGLQLRSLEIFDSFGFADRAWKEANHLIENPGKDGVIRRSDGVPDTPPGLSRFKEIVLHQGRIERFFLDHIKKHSKDTLRVERAVLPESLHIAEDRVDDHSPDNYPITVQLRYLTEDEAKPAQSKGSGINDGLFRSNLADDDTEDLIAKSQQKEGSTETVRAKYVPTDHIWGVLDIIPITDFPDVRKRCAIHSESSGSMMIIPRENKLARLYIQLTEIKPDASGRADRSKITPDTILTAAQKIIAPYKLTYEYCDWWTAYQIGQRVGKNFDHKSRVFLAGDSVHTHSPKAGQGMNVSMQDGYNLGWKLGLVVKGIAQPSILKTYQSERRRIAQDLIAFDHKFSRLFSGRPAKDVMDEEGVSMDEFKQAFLKGQLFATGLSVDYGTSMLVGKPGNAADQGDGTDVSSKFEIIGKQELASETKLGMRFPSYQVINQSDGRAWEFQQKLKSDGRFRIVVFAGNVANAQQSARLKGFCESLSSSSLLAPHLIKNVEVLTLHSSKRKEVELLRDFPDILHPFDSKFGWDYDSVYADDANPFEGFGDAYKGYGVDRETGCVVKDRRSTIRSCVGSGGAQSDASFVLHCQFLFFSSLAYFETRGSPHLSTSMTHPALCILDSRFISLGSSYIIVIDDCYEVLSVIVIAFIRWMVRPLHPYRIFAHLNHSSGFTKNYDTFHIPISVFAAHTHTMDGSTPHSGSHYGRPPAYDYDDGSPQQLQGGSTMRLLTNVDDSQSYMQRPSFEDTSNMSSANSNTAELGARMTMSEVGKQKAAESDIHDFLREAGDALSSTSSTAAAPTQMPRRKMINSETANYAALSTTVRSQDPDLQLRDLRRPPSPVSRTYHPTSSSVSGLSRTPSVMDTAPNMPPPDDDYVPYRRPLSPDRPYSPTRTSDDYSRPPASVNSYEPLDLHGSPRPGSPQRPLPPAPLFTNGARPGSRGSENTMDMTDMTSIPIHDDDDPFTDIGDDRPDLRSRDSYMSDDTYTDIYTEIDEKAEHYGPAPDGAQERRGARDAVMTKKEVRLINGELILECKIPTILHSFLPRRDDIEFTHMRYTAVTCDPDDYIDRGYKLRQNIGNQRETELFIAITMYNENEIDFTRTMHGVMQNISHFCSRMKSRTWGKDGWQKIVVCIIADGRGKVHPRTLDAIAAMGCFQEGIAKNHVNQKEVTAHVYEYTTQVSLDSDLKFKGAEKGIVPCQMIFCLKEKNSKKLNSHRWFFNAFGRALNPNVCILLDVGTKPGPKALYHLWKAFDTDSSVAGAAGEIKAGKGKAWLGLLNPLVASQNFEYKMSNILDKPLESVFGYITVLPGALSAYRYHALQNDHTGHGPLSQYFKGETLHGQDADVFTANMYLAEDRILCWELVAKRSEQWVLKYVKAATGETDVPDAVPEFISQRRRWLNGAFFAAVYSLLHFKQVWATDHTIGRKILLHIEFVYQFVQLLFTFFSLANFYLTFYFVAGSLSDPELDPFGHNIGKYIFYILRYTCTLLICMQFILSMGNRPQGAKKMFFWSMVMYGIIMAYTTFASFYIVIVQLKDPKAPKTIGANVFTNLIVSMGTTVGLYFLMSFMYLDPWHMFTSSAQYFALLPSYIATLQVYAFCNTHDITWGTKGDNVAKTDLGDAKGKNKDVVELEMPSEQLDIDSGYDEALRNLRDRVEVPEPPISESQQQEDYYRAVRTYMVVIWLISNAIFAMAISEAYSDRKVTNNFYLTFILWAVAGLAFFRAIGSTTFLIINSIQAIMETKLKWQDKIDDKKSNRTVLGGGRKYGGKKWWKFGFGGGVSSSWFSGSTVSSKLSSLAPSNWGGSSVGR</sequence>
<dbReference type="InterPro" id="IPR004835">
    <property type="entry name" value="Chitin_synth"/>
</dbReference>
<feature type="compositionally biased region" description="Polar residues" evidence="13">
    <location>
        <begin position="864"/>
        <end position="884"/>
    </location>
</feature>
<keyword evidence="9" id="KW-0274">FAD</keyword>
<dbReference type="OMA" id="TIANCQK"/>
<dbReference type="Pfam" id="PF08407">
    <property type="entry name" value="Chitin_synth_1N"/>
    <property type="match status" value="1"/>
</dbReference>
<dbReference type="GO" id="GO:0006031">
    <property type="term" value="P:chitin biosynthetic process"/>
    <property type="evidence" value="ECO:0007669"/>
    <property type="project" value="TreeGrafter"/>
</dbReference>
<dbReference type="STRING" id="5599.A0A177DWI4"/>
<accession>A0A177DWI4</accession>
<feature type="region of interest" description="Disordered" evidence="13">
    <location>
        <begin position="810"/>
        <end position="829"/>
    </location>
</feature>
<evidence type="ECO:0000259" key="16">
    <source>
        <dbReference type="Pfam" id="PF07976"/>
    </source>
</evidence>
<feature type="transmembrane region" description="Helical" evidence="14">
    <location>
        <begin position="1458"/>
        <end position="1481"/>
    </location>
</feature>
<evidence type="ECO:0000256" key="13">
    <source>
        <dbReference type="SAM" id="MobiDB-lite"/>
    </source>
</evidence>
<evidence type="ECO:0000256" key="10">
    <source>
        <dbReference type="ARBA" id="ARBA00022989"/>
    </source>
</evidence>
<dbReference type="SUPFAM" id="SSF54373">
    <property type="entry name" value="FAD-linked reductases, C-terminal domain"/>
    <property type="match status" value="1"/>
</dbReference>
<dbReference type="PANTHER" id="PTHR22914:SF38">
    <property type="entry name" value="CHITIN SYNTHASE 2"/>
    <property type="match status" value="1"/>
</dbReference>
<dbReference type="VEuPathDB" id="FungiDB:CC77DRAFT_929028"/>
<feature type="compositionally biased region" description="Basic and acidic residues" evidence="13">
    <location>
        <begin position="848"/>
        <end position="859"/>
    </location>
</feature>
<dbReference type="KEGG" id="aalt:CC77DRAFT_929028"/>
<evidence type="ECO:0000313" key="19">
    <source>
        <dbReference type="Proteomes" id="UP000077248"/>
    </source>
</evidence>
<proteinExistence type="inferred from homology"/>
<dbReference type="CDD" id="cd02979">
    <property type="entry name" value="PHOX_C"/>
    <property type="match status" value="1"/>
</dbReference>
<dbReference type="RefSeq" id="XP_018389428.1">
    <property type="nucleotide sequence ID" value="XM_018534087.1"/>
</dbReference>
<feature type="compositionally biased region" description="Pro residues" evidence="13">
    <location>
        <begin position="941"/>
        <end position="952"/>
    </location>
</feature>
<evidence type="ECO:0000259" key="17">
    <source>
        <dbReference type="Pfam" id="PF08407"/>
    </source>
</evidence>
<dbReference type="SMR" id="A0A177DWI4"/>
<keyword evidence="12 14" id="KW-0472">Membrane</keyword>
<evidence type="ECO:0000256" key="7">
    <source>
        <dbReference type="ARBA" id="ARBA00022679"/>
    </source>
</evidence>
<feature type="compositionally biased region" description="Low complexity" evidence="13">
    <location>
        <begin position="811"/>
        <end position="821"/>
    </location>
</feature>
<evidence type="ECO:0000256" key="8">
    <source>
        <dbReference type="ARBA" id="ARBA00022692"/>
    </source>
</evidence>
<dbReference type="GO" id="GO:0005886">
    <property type="term" value="C:plasma membrane"/>
    <property type="evidence" value="ECO:0007669"/>
    <property type="project" value="UniProtKB-SubCell"/>
</dbReference>
<evidence type="ECO:0000256" key="5">
    <source>
        <dbReference type="ARBA" id="ARBA00022630"/>
    </source>
</evidence>
<dbReference type="InterPro" id="IPR036249">
    <property type="entry name" value="Thioredoxin-like_sf"/>
</dbReference>
<dbReference type="InterPro" id="IPR013616">
    <property type="entry name" value="Chitin_synth_N"/>
</dbReference>
<dbReference type="GO" id="GO:0071949">
    <property type="term" value="F:FAD binding"/>
    <property type="evidence" value="ECO:0007669"/>
    <property type="project" value="InterPro"/>
</dbReference>
<feature type="transmembrane region" description="Helical" evidence="14">
    <location>
        <begin position="1501"/>
        <end position="1520"/>
    </location>
</feature>
<feature type="transmembrane region" description="Helical" evidence="14">
    <location>
        <begin position="1700"/>
        <end position="1720"/>
    </location>
</feature>
<dbReference type="SUPFAM" id="SSF51905">
    <property type="entry name" value="FAD/NAD(P)-binding domain"/>
    <property type="match status" value="1"/>
</dbReference>
<keyword evidence="5" id="KW-0285">Flavoprotein</keyword>
<feature type="compositionally biased region" description="Basic and acidic residues" evidence="13">
    <location>
        <begin position="990"/>
        <end position="1002"/>
    </location>
</feature>
<protein>
    <recommendedName>
        <fullName evidence="3">chitin synthase</fullName>
        <ecNumber evidence="3">2.4.1.16</ecNumber>
    </recommendedName>
</protein>
<dbReference type="InterPro" id="IPR038220">
    <property type="entry name" value="PHOX_C_sf"/>
</dbReference>
<evidence type="ECO:0000256" key="1">
    <source>
        <dbReference type="ARBA" id="ARBA00004651"/>
    </source>
</evidence>
<dbReference type="Pfam" id="PF07976">
    <property type="entry name" value="Phe_hydrox_dim"/>
    <property type="match status" value="1"/>
</dbReference>
<evidence type="ECO:0000256" key="2">
    <source>
        <dbReference type="ARBA" id="ARBA00007801"/>
    </source>
</evidence>
<dbReference type="PANTHER" id="PTHR22914">
    <property type="entry name" value="CHITIN SYNTHASE"/>
    <property type="match status" value="1"/>
</dbReference>
<feature type="transmembrane region" description="Helical" evidence="14">
    <location>
        <begin position="1532"/>
        <end position="1556"/>
    </location>
</feature>
<comment type="subcellular location">
    <subcellularLocation>
        <location evidence="1">Cell membrane</location>
        <topology evidence="1">Multi-pass membrane protein</topology>
    </subcellularLocation>
</comment>
<dbReference type="CDD" id="cd04190">
    <property type="entry name" value="Chitin_synth_C"/>
    <property type="match status" value="1"/>
</dbReference>
<feature type="region of interest" description="Disordered" evidence="13">
    <location>
        <begin position="844"/>
        <end position="1003"/>
    </location>
</feature>
<feature type="domain" description="Phenol hydroxylase-like C-terminal dimerisation" evidence="16">
    <location>
        <begin position="410"/>
        <end position="585"/>
    </location>
</feature>
<name>A0A177DWI4_ALTAL</name>
<dbReference type="GeneID" id="29119681"/>
<dbReference type="Gene3D" id="3.30.9.10">
    <property type="entry name" value="D-Amino Acid Oxidase, subunit A, domain 2"/>
    <property type="match status" value="1"/>
</dbReference>
<comment type="similarity">
    <text evidence="2">Belongs to the PheA/TfdB FAD monooxygenase family.</text>
</comment>
<organism evidence="18 19">
    <name type="scientific">Alternaria alternata</name>
    <name type="common">Alternaria rot fungus</name>
    <name type="synonym">Torula alternata</name>
    <dbReference type="NCBI Taxonomy" id="5599"/>
    <lineage>
        <taxon>Eukaryota</taxon>
        <taxon>Fungi</taxon>
        <taxon>Dikarya</taxon>
        <taxon>Ascomycota</taxon>
        <taxon>Pezizomycotina</taxon>
        <taxon>Dothideomycetes</taxon>
        <taxon>Pleosporomycetidae</taxon>
        <taxon>Pleosporales</taxon>
        <taxon>Pleosporineae</taxon>
        <taxon>Pleosporaceae</taxon>
        <taxon>Alternaria</taxon>
        <taxon>Alternaria sect. Alternaria</taxon>
        <taxon>Alternaria alternata complex</taxon>
    </lineage>
</organism>
<feature type="domain" description="Chitin synthase N-terminal" evidence="17">
    <location>
        <begin position="1041"/>
        <end position="1107"/>
    </location>
</feature>
<evidence type="ECO:0000256" key="9">
    <source>
        <dbReference type="ARBA" id="ARBA00022827"/>
    </source>
</evidence>
<evidence type="ECO:0000256" key="3">
    <source>
        <dbReference type="ARBA" id="ARBA00012543"/>
    </source>
</evidence>
<feature type="domain" description="FAD-binding" evidence="15">
    <location>
        <begin position="199"/>
        <end position="367"/>
    </location>
</feature>
<keyword evidence="10 14" id="KW-1133">Transmembrane helix</keyword>
<dbReference type="GO" id="GO:0004100">
    <property type="term" value="F:chitin synthase activity"/>
    <property type="evidence" value="ECO:0007669"/>
    <property type="project" value="UniProtKB-EC"/>
</dbReference>
<dbReference type="InterPro" id="IPR002938">
    <property type="entry name" value="FAD-bd"/>
</dbReference>
<evidence type="ECO:0000256" key="4">
    <source>
        <dbReference type="ARBA" id="ARBA00022475"/>
    </source>
</evidence>
<keyword evidence="11" id="KW-0560">Oxidoreductase</keyword>
<feature type="transmembrane region" description="Helical" evidence="14">
    <location>
        <begin position="1576"/>
        <end position="1595"/>
    </location>
</feature>
<evidence type="ECO:0000313" key="18">
    <source>
        <dbReference type="EMBL" id="OAG24007.1"/>
    </source>
</evidence>
<feature type="compositionally biased region" description="Polar residues" evidence="13">
    <location>
        <begin position="964"/>
        <end position="975"/>
    </location>
</feature>
<evidence type="ECO:0000256" key="14">
    <source>
        <dbReference type="SAM" id="Phobius"/>
    </source>
</evidence>
<dbReference type="Proteomes" id="UP000077248">
    <property type="component" value="Unassembled WGS sequence"/>
</dbReference>